<sequence>MVVDGTCGVNDSKNERITWLRLDTGIFNPQWMVLPKGIKAGGQLSSFQWVATYTNLQ</sequence>
<dbReference type="EMBL" id="CP110435">
    <property type="protein sequence ID" value="WAQ91808.1"/>
    <property type="molecule type" value="Genomic_DNA"/>
</dbReference>
<evidence type="ECO:0000313" key="1">
    <source>
        <dbReference type="EMBL" id="WAQ91808.1"/>
    </source>
</evidence>
<dbReference type="GeneID" id="77804278"/>
<protein>
    <submittedName>
        <fullName evidence="1">Uncharacterized protein</fullName>
    </submittedName>
</protein>
<reference evidence="1" key="1">
    <citation type="submission" date="2022-10" db="EMBL/GenBank/DDBJ databases">
        <title>Puccinia triticina Genome sequencing and assembly.</title>
        <authorList>
            <person name="Li C."/>
        </authorList>
    </citation>
    <scope>NUCLEOTIDE SEQUENCE</scope>
    <source>
        <strain evidence="1">Pt15</strain>
    </source>
</reference>
<organism evidence="1 2">
    <name type="scientific">Puccinia triticina</name>
    <dbReference type="NCBI Taxonomy" id="208348"/>
    <lineage>
        <taxon>Eukaryota</taxon>
        <taxon>Fungi</taxon>
        <taxon>Dikarya</taxon>
        <taxon>Basidiomycota</taxon>
        <taxon>Pucciniomycotina</taxon>
        <taxon>Pucciniomycetes</taxon>
        <taxon>Pucciniales</taxon>
        <taxon>Pucciniaceae</taxon>
        <taxon>Puccinia</taxon>
    </lineage>
</organism>
<accession>A0ABY7D2G3</accession>
<dbReference type="Proteomes" id="UP001164743">
    <property type="component" value="Chromosome 15A"/>
</dbReference>
<name>A0ABY7D2G3_9BASI</name>
<proteinExistence type="predicted"/>
<evidence type="ECO:0000313" key="2">
    <source>
        <dbReference type="Proteomes" id="UP001164743"/>
    </source>
</evidence>
<dbReference type="RefSeq" id="XP_053027363.1">
    <property type="nucleotide sequence ID" value="XM_053163383.1"/>
</dbReference>
<keyword evidence="2" id="KW-1185">Reference proteome</keyword>
<gene>
    <name evidence="1" type="ORF">PtA15_15A200</name>
</gene>